<evidence type="ECO:0000256" key="4">
    <source>
        <dbReference type="ARBA" id="ARBA00022989"/>
    </source>
</evidence>
<evidence type="ECO:0000313" key="8">
    <source>
        <dbReference type="EMBL" id="SEG68207.1"/>
    </source>
</evidence>
<feature type="transmembrane region" description="Helical" evidence="6">
    <location>
        <begin position="258"/>
        <end position="279"/>
    </location>
</feature>
<keyword evidence="4 6" id="KW-1133">Transmembrane helix</keyword>
<dbReference type="GO" id="GO:0005886">
    <property type="term" value="C:plasma membrane"/>
    <property type="evidence" value="ECO:0007669"/>
    <property type="project" value="UniProtKB-SubCell"/>
</dbReference>
<evidence type="ECO:0000256" key="1">
    <source>
        <dbReference type="ARBA" id="ARBA00004651"/>
    </source>
</evidence>
<comment type="subcellular location">
    <subcellularLocation>
        <location evidence="1">Cell membrane</location>
        <topology evidence="1">Multi-pass membrane protein</topology>
    </subcellularLocation>
</comment>
<feature type="transmembrane region" description="Helical" evidence="6">
    <location>
        <begin position="285"/>
        <end position="304"/>
    </location>
</feature>
<evidence type="ECO:0000259" key="7">
    <source>
        <dbReference type="Pfam" id="PF00892"/>
    </source>
</evidence>
<keyword evidence="2" id="KW-1003">Cell membrane</keyword>
<accession>A0A1H6C644</accession>
<gene>
    <name evidence="8" type="ORF">SAMN04488244_13140</name>
</gene>
<evidence type="ECO:0000313" key="9">
    <source>
        <dbReference type="Proteomes" id="UP000236721"/>
    </source>
</evidence>
<feature type="domain" description="EamA" evidence="7">
    <location>
        <begin position="13"/>
        <end position="148"/>
    </location>
</feature>
<feature type="transmembrane region" description="Helical" evidence="6">
    <location>
        <begin position="227"/>
        <end position="246"/>
    </location>
</feature>
<proteinExistence type="predicted"/>
<name>A0A1H6C644_9VIBR</name>
<dbReference type="OrthoDB" id="7158585at2"/>
<evidence type="ECO:0000256" key="6">
    <source>
        <dbReference type="SAM" id="Phobius"/>
    </source>
</evidence>
<evidence type="ECO:0000256" key="5">
    <source>
        <dbReference type="ARBA" id="ARBA00023136"/>
    </source>
</evidence>
<feature type="transmembrane region" description="Helical" evidence="6">
    <location>
        <begin position="12"/>
        <end position="31"/>
    </location>
</feature>
<feature type="transmembrane region" description="Helical" evidence="6">
    <location>
        <begin position="73"/>
        <end position="93"/>
    </location>
</feature>
<dbReference type="Pfam" id="PF00892">
    <property type="entry name" value="EamA"/>
    <property type="match status" value="2"/>
</dbReference>
<keyword evidence="3 6" id="KW-0812">Transmembrane</keyword>
<protein>
    <submittedName>
        <fullName evidence="8">Permease of the drug/metabolite transporter (DMT) superfamily</fullName>
    </submittedName>
</protein>
<evidence type="ECO:0000256" key="3">
    <source>
        <dbReference type="ARBA" id="ARBA00022692"/>
    </source>
</evidence>
<feature type="transmembrane region" description="Helical" evidence="6">
    <location>
        <begin position="132"/>
        <end position="151"/>
    </location>
</feature>
<dbReference type="InterPro" id="IPR037185">
    <property type="entry name" value="EmrE-like"/>
</dbReference>
<feature type="transmembrane region" description="Helical" evidence="6">
    <location>
        <begin position="99"/>
        <end position="120"/>
    </location>
</feature>
<dbReference type="Gene3D" id="1.10.3730.20">
    <property type="match status" value="1"/>
</dbReference>
<feature type="transmembrane region" description="Helical" evidence="6">
    <location>
        <begin position="43"/>
        <end position="61"/>
    </location>
</feature>
<feature type="transmembrane region" description="Helical" evidence="6">
    <location>
        <begin position="157"/>
        <end position="177"/>
    </location>
</feature>
<keyword evidence="9" id="KW-1185">Reference proteome</keyword>
<keyword evidence="5 6" id="KW-0472">Membrane</keyword>
<dbReference type="InterPro" id="IPR000620">
    <property type="entry name" value="EamA_dom"/>
</dbReference>
<feature type="transmembrane region" description="Helical" evidence="6">
    <location>
        <begin position="189"/>
        <end position="207"/>
    </location>
</feature>
<dbReference type="InterPro" id="IPR051258">
    <property type="entry name" value="Diverse_Substrate_Transporter"/>
</dbReference>
<dbReference type="EMBL" id="FNVG01000031">
    <property type="protein sequence ID" value="SEG68207.1"/>
    <property type="molecule type" value="Genomic_DNA"/>
</dbReference>
<dbReference type="Proteomes" id="UP000236721">
    <property type="component" value="Unassembled WGS sequence"/>
</dbReference>
<dbReference type="AlphaFoldDB" id="A0A1H6C644"/>
<reference evidence="9" key="1">
    <citation type="submission" date="2016-10" db="EMBL/GenBank/DDBJ databases">
        <authorList>
            <person name="Varghese N."/>
            <person name="Submissions S."/>
        </authorList>
    </citation>
    <scope>NUCLEOTIDE SEQUENCE [LARGE SCALE GENOMIC DNA]</scope>
    <source>
        <strain evidence="9">CGMCC 1.7062</strain>
    </source>
</reference>
<dbReference type="PANTHER" id="PTHR42920:SF5">
    <property type="entry name" value="EAMA DOMAIN-CONTAINING PROTEIN"/>
    <property type="match status" value="1"/>
</dbReference>
<organism evidence="8 9">
    <name type="scientific">Vibrio hangzhouensis</name>
    <dbReference type="NCBI Taxonomy" id="462991"/>
    <lineage>
        <taxon>Bacteria</taxon>
        <taxon>Pseudomonadati</taxon>
        <taxon>Pseudomonadota</taxon>
        <taxon>Gammaproteobacteria</taxon>
        <taxon>Vibrionales</taxon>
        <taxon>Vibrionaceae</taxon>
        <taxon>Vibrio</taxon>
    </lineage>
</organism>
<dbReference type="SUPFAM" id="SSF103481">
    <property type="entry name" value="Multidrug resistance efflux transporter EmrE"/>
    <property type="match status" value="2"/>
</dbReference>
<sequence>MERNYAQSFTINWAILGLLLVSIVWGTSYGVSKQILEVLSVPQLLFARFTISCAFLLIILYKKNLFKELVKKPLHYLKVGVITGTILSCIFITETWAVLLTQAGQVAVLISVCILFTPLLEKVWLKVSLPKGIMFYCSVGVVGVLMLSDISLHSMTFNWGIVLVMVAAALRAMMVVTCRKAFTGEEFNIELITFIQLSVVAMVSWAVMVSTSSWTTIASTFSSLDAFSIASLLYLTFGCTLMAFFVQNYAVKHLHASHASLLMGTEPLFGLLFASLFLQEQLNNIQWLGSFLIISTTVAACYQFSKQKQP</sequence>
<dbReference type="PANTHER" id="PTHR42920">
    <property type="entry name" value="OS03G0707200 PROTEIN-RELATED"/>
    <property type="match status" value="1"/>
</dbReference>
<feature type="domain" description="EamA" evidence="7">
    <location>
        <begin position="159"/>
        <end position="297"/>
    </location>
</feature>
<evidence type="ECO:0000256" key="2">
    <source>
        <dbReference type="ARBA" id="ARBA00022475"/>
    </source>
</evidence>